<dbReference type="Proteomes" id="UP000747542">
    <property type="component" value="Unassembled WGS sequence"/>
</dbReference>
<proteinExistence type="predicted"/>
<name>A0A8J5JWM8_HOMAM</name>
<dbReference type="EMBL" id="JAHLQT010026622">
    <property type="protein sequence ID" value="KAG7162895.1"/>
    <property type="molecule type" value="Genomic_DNA"/>
</dbReference>
<protein>
    <submittedName>
        <fullName evidence="1">Uncharacterized protein</fullName>
    </submittedName>
</protein>
<accession>A0A8J5JWM8</accession>
<keyword evidence="2" id="KW-1185">Reference proteome</keyword>
<reference evidence="1" key="1">
    <citation type="journal article" date="2021" name="Sci. Adv.">
        <title>The American lobster genome reveals insights on longevity, neural, and immune adaptations.</title>
        <authorList>
            <person name="Polinski J.M."/>
            <person name="Zimin A.V."/>
            <person name="Clark K.F."/>
            <person name="Kohn A.B."/>
            <person name="Sadowski N."/>
            <person name="Timp W."/>
            <person name="Ptitsyn A."/>
            <person name="Khanna P."/>
            <person name="Romanova D.Y."/>
            <person name="Williams P."/>
            <person name="Greenwood S.J."/>
            <person name="Moroz L.L."/>
            <person name="Walt D.R."/>
            <person name="Bodnar A.G."/>
        </authorList>
    </citation>
    <scope>NUCLEOTIDE SEQUENCE</scope>
    <source>
        <strain evidence="1">GMGI-L3</strain>
    </source>
</reference>
<evidence type="ECO:0000313" key="1">
    <source>
        <dbReference type="EMBL" id="KAG7162895.1"/>
    </source>
</evidence>
<organism evidence="1 2">
    <name type="scientific">Homarus americanus</name>
    <name type="common">American lobster</name>
    <dbReference type="NCBI Taxonomy" id="6706"/>
    <lineage>
        <taxon>Eukaryota</taxon>
        <taxon>Metazoa</taxon>
        <taxon>Ecdysozoa</taxon>
        <taxon>Arthropoda</taxon>
        <taxon>Crustacea</taxon>
        <taxon>Multicrustacea</taxon>
        <taxon>Malacostraca</taxon>
        <taxon>Eumalacostraca</taxon>
        <taxon>Eucarida</taxon>
        <taxon>Decapoda</taxon>
        <taxon>Pleocyemata</taxon>
        <taxon>Astacidea</taxon>
        <taxon>Nephropoidea</taxon>
        <taxon>Nephropidae</taxon>
        <taxon>Homarus</taxon>
    </lineage>
</organism>
<feature type="non-terminal residue" evidence="1">
    <location>
        <position position="45"/>
    </location>
</feature>
<gene>
    <name evidence="1" type="ORF">Hamer_G029874</name>
</gene>
<dbReference type="AlphaFoldDB" id="A0A8J5JWM8"/>
<evidence type="ECO:0000313" key="2">
    <source>
        <dbReference type="Proteomes" id="UP000747542"/>
    </source>
</evidence>
<sequence>IVRLRGERVAGRELLQTADTSVMVRPSHYQRLWISQFNLYIADST</sequence>
<comment type="caution">
    <text evidence="1">The sequence shown here is derived from an EMBL/GenBank/DDBJ whole genome shotgun (WGS) entry which is preliminary data.</text>
</comment>